<name>A0A6A6CKQ0_ZASCE</name>
<proteinExistence type="predicted"/>
<gene>
    <name evidence="8" type="ORF">M409DRAFT_53699</name>
</gene>
<dbReference type="PANTHER" id="PTHR36206:SF13">
    <property type="entry name" value="TRANSCRIPTIONAL REGULATORY PROTEIN MOC3"/>
    <property type="match status" value="1"/>
</dbReference>
<keyword evidence="2" id="KW-0862">Zinc</keyword>
<dbReference type="InterPro" id="IPR052360">
    <property type="entry name" value="Transcr_Regulatory_Proteins"/>
</dbReference>
<protein>
    <submittedName>
        <fullName evidence="8">Uncharacterized protein</fullName>
    </submittedName>
</protein>
<organism evidence="8 9">
    <name type="scientific">Zasmidium cellare ATCC 36951</name>
    <dbReference type="NCBI Taxonomy" id="1080233"/>
    <lineage>
        <taxon>Eukaryota</taxon>
        <taxon>Fungi</taxon>
        <taxon>Dikarya</taxon>
        <taxon>Ascomycota</taxon>
        <taxon>Pezizomycotina</taxon>
        <taxon>Dothideomycetes</taxon>
        <taxon>Dothideomycetidae</taxon>
        <taxon>Mycosphaerellales</taxon>
        <taxon>Mycosphaerellaceae</taxon>
        <taxon>Zasmidium</taxon>
    </lineage>
</organism>
<evidence type="ECO:0000256" key="3">
    <source>
        <dbReference type="ARBA" id="ARBA00023015"/>
    </source>
</evidence>
<evidence type="ECO:0000256" key="2">
    <source>
        <dbReference type="ARBA" id="ARBA00022833"/>
    </source>
</evidence>
<keyword evidence="9" id="KW-1185">Reference proteome</keyword>
<dbReference type="Proteomes" id="UP000799537">
    <property type="component" value="Unassembled WGS sequence"/>
</dbReference>
<reference evidence="8" key="1">
    <citation type="journal article" date="2020" name="Stud. Mycol.">
        <title>101 Dothideomycetes genomes: a test case for predicting lifestyles and emergence of pathogens.</title>
        <authorList>
            <person name="Haridas S."/>
            <person name="Albert R."/>
            <person name="Binder M."/>
            <person name="Bloem J."/>
            <person name="Labutti K."/>
            <person name="Salamov A."/>
            <person name="Andreopoulos B."/>
            <person name="Baker S."/>
            <person name="Barry K."/>
            <person name="Bills G."/>
            <person name="Bluhm B."/>
            <person name="Cannon C."/>
            <person name="Castanera R."/>
            <person name="Culley D."/>
            <person name="Daum C."/>
            <person name="Ezra D."/>
            <person name="Gonzalez J."/>
            <person name="Henrissat B."/>
            <person name="Kuo A."/>
            <person name="Liang C."/>
            <person name="Lipzen A."/>
            <person name="Lutzoni F."/>
            <person name="Magnuson J."/>
            <person name="Mondo S."/>
            <person name="Nolan M."/>
            <person name="Ohm R."/>
            <person name="Pangilinan J."/>
            <person name="Park H.-J."/>
            <person name="Ramirez L."/>
            <person name="Alfaro M."/>
            <person name="Sun H."/>
            <person name="Tritt A."/>
            <person name="Yoshinaga Y."/>
            <person name="Zwiers L.-H."/>
            <person name="Turgeon B."/>
            <person name="Goodwin S."/>
            <person name="Spatafora J."/>
            <person name="Crous P."/>
            <person name="Grigoriev I."/>
        </authorList>
    </citation>
    <scope>NUCLEOTIDE SEQUENCE</scope>
    <source>
        <strain evidence="8">ATCC 36951</strain>
    </source>
</reference>
<dbReference type="GO" id="GO:0046872">
    <property type="term" value="F:metal ion binding"/>
    <property type="evidence" value="ECO:0007669"/>
    <property type="project" value="UniProtKB-KW"/>
</dbReference>
<evidence type="ECO:0000256" key="1">
    <source>
        <dbReference type="ARBA" id="ARBA00022723"/>
    </source>
</evidence>
<keyword evidence="4" id="KW-0238">DNA-binding</keyword>
<keyword evidence="6" id="KW-0539">Nucleus</keyword>
<keyword evidence="3" id="KW-0805">Transcription regulation</keyword>
<evidence type="ECO:0000256" key="5">
    <source>
        <dbReference type="ARBA" id="ARBA00023163"/>
    </source>
</evidence>
<dbReference type="EMBL" id="ML993592">
    <property type="protein sequence ID" value="KAF2167725.1"/>
    <property type="molecule type" value="Genomic_DNA"/>
</dbReference>
<evidence type="ECO:0000256" key="4">
    <source>
        <dbReference type="ARBA" id="ARBA00023125"/>
    </source>
</evidence>
<accession>A0A6A6CKQ0</accession>
<sequence length="596" mass="66278">MAQALLWVQDTASTYEASRTSGRRQEARVRRHVQENRRKPVAGSNESKGLEDDQASRVQPLKGVDGVPASALRPNRSLGRLALRPAGTPSTRKQKTTLTRSKEKSLDAGKAVPAGLNVALTKSLPWCLTGLSSSERRSLAFFQLRTSREWSGWDDSHFWKILTLQASQQSQAVARSLIAVSALHERMEVVGSVERFRLQYLSCEQSSKATLQLLAKSELSYFEALVSCLIMICFHGLQRNPASAFVLLRSGTRLLDESNSPGNATPEERQIIDRQLRPLFSRLISRHCGMGDPCGTFAISAERHRVKGLQVAEEKPVVTPVFSTLSEARHWLQLILNWAHDDMPSRSSPSSSQESFLAVFRRLRDTWKASLLRSDFSQTTDSSRSLKLLKAAGIINTIIIEMAQCSNEVAYDQYLSGFEETIALVEEAKLSGHCFGIDAGLLDIVAFVGTKCRDPQIRRRALKLLKSQARLEGDRIASNPATILETLISLEERDLNVTSCHDVPESSRRHLVSGQQHLAHGRIDLFYVSVDGSTKERCSVTMAGVTGRKPSGKCDAEASIPDAVFGAGHASYLENRQTRSYFNLELDRFYFFIPKM</sequence>
<keyword evidence="5" id="KW-0804">Transcription</keyword>
<evidence type="ECO:0000313" key="8">
    <source>
        <dbReference type="EMBL" id="KAF2167725.1"/>
    </source>
</evidence>
<feature type="compositionally biased region" description="Polar residues" evidence="7">
    <location>
        <begin position="88"/>
        <end position="99"/>
    </location>
</feature>
<dbReference type="OrthoDB" id="3647160at2759"/>
<evidence type="ECO:0000313" key="9">
    <source>
        <dbReference type="Proteomes" id="UP000799537"/>
    </source>
</evidence>
<evidence type="ECO:0000256" key="7">
    <source>
        <dbReference type="SAM" id="MobiDB-lite"/>
    </source>
</evidence>
<dbReference type="AlphaFoldDB" id="A0A6A6CKQ0"/>
<feature type="region of interest" description="Disordered" evidence="7">
    <location>
        <begin position="13"/>
        <end position="106"/>
    </location>
</feature>
<dbReference type="PANTHER" id="PTHR36206">
    <property type="entry name" value="ASPERCRYPTIN BIOSYNTHESIS CLUSTER-SPECIFIC TRANSCRIPTION REGULATOR ATNN-RELATED"/>
    <property type="match status" value="1"/>
</dbReference>
<dbReference type="GeneID" id="54565715"/>
<evidence type="ECO:0000256" key="6">
    <source>
        <dbReference type="ARBA" id="ARBA00023242"/>
    </source>
</evidence>
<keyword evidence="1" id="KW-0479">Metal-binding</keyword>
<dbReference type="RefSeq" id="XP_033668614.1">
    <property type="nucleotide sequence ID" value="XM_033812443.1"/>
</dbReference>
<feature type="compositionally biased region" description="Basic and acidic residues" evidence="7">
    <location>
        <begin position="23"/>
        <end position="38"/>
    </location>
</feature>
<dbReference type="GO" id="GO:0003677">
    <property type="term" value="F:DNA binding"/>
    <property type="evidence" value="ECO:0007669"/>
    <property type="project" value="UniProtKB-KW"/>
</dbReference>